<evidence type="ECO:0000313" key="2">
    <source>
        <dbReference type="EMBL" id="MFC5865411.1"/>
    </source>
</evidence>
<dbReference type="RefSeq" id="WP_263341944.1">
    <property type="nucleotide sequence ID" value="NZ_JAGSYH010000008.1"/>
</dbReference>
<dbReference type="Gene3D" id="3.20.20.150">
    <property type="entry name" value="Divalent-metal-dependent TIM barrel enzymes"/>
    <property type="match status" value="1"/>
</dbReference>
<keyword evidence="2" id="KW-0413">Isomerase</keyword>
<sequence length="283" mass="31285">MKKSVSIWSFPAEMTLENKLRLAREAGFEGFEIDLSEDGPLTLNSTSQEIAVVRKLAKQNGVELSGLATGLYWGANAASEDPAVRAHAEAICRKQIETAQALGLDAILVVPGTVGADFIPGCEVVPYDKAWQRATEFVRAVLPVAERCGVRICIENVWNKFLLSPMEMRQFIAQFESEWVGSYFDVGNTLAFGYPEHWILALGAQIRRVHLKDYRRAVGSVDGFVEILSGDVNWPAVISGLRAIGYDGWLTAEMIPPIPFYKFAPEVLLFNTSRAMDAVMRLA</sequence>
<dbReference type="InterPro" id="IPR013022">
    <property type="entry name" value="Xyl_isomerase-like_TIM-brl"/>
</dbReference>
<dbReference type="PANTHER" id="PTHR12110">
    <property type="entry name" value="HYDROXYPYRUVATE ISOMERASE"/>
    <property type="match status" value="1"/>
</dbReference>
<dbReference type="Pfam" id="PF01261">
    <property type="entry name" value="AP_endonuc_2"/>
    <property type="match status" value="1"/>
</dbReference>
<keyword evidence="3" id="KW-1185">Reference proteome</keyword>
<gene>
    <name evidence="2" type="ORF">ACFPT7_24110</name>
</gene>
<name>A0ABW1ENI6_9BACT</name>
<dbReference type="GO" id="GO:0016853">
    <property type="term" value="F:isomerase activity"/>
    <property type="evidence" value="ECO:0007669"/>
    <property type="project" value="UniProtKB-KW"/>
</dbReference>
<comment type="caution">
    <text evidence="2">The sequence shown here is derived from an EMBL/GenBank/DDBJ whole genome shotgun (WGS) entry which is preliminary data.</text>
</comment>
<proteinExistence type="predicted"/>
<dbReference type="EMBL" id="JBHSPH010000020">
    <property type="protein sequence ID" value="MFC5865411.1"/>
    <property type="molecule type" value="Genomic_DNA"/>
</dbReference>
<accession>A0ABW1ENI6</accession>
<dbReference type="InterPro" id="IPR036237">
    <property type="entry name" value="Xyl_isomerase-like_sf"/>
</dbReference>
<feature type="domain" description="Xylose isomerase-like TIM barrel" evidence="1">
    <location>
        <begin position="20"/>
        <end position="257"/>
    </location>
</feature>
<dbReference type="InterPro" id="IPR050312">
    <property type="entry name" value="IolE/XylAMocC-like"/>
</dbReference>
<organism evidence="2 3">
    <name type="scientific">Acidicapsa dinghuensis</name>
    <dbReference type="NCBI Taxonomy" id="2218256"/>
    <lineage>
        <taxon>Bacteria</taxon>
        <taxon>Pseudomonadati</taxon>
        <taxon>Acidobacteriota</taxon>
        <taxon>Terriglobia</taxon>
        <taxon>Terriglobales</taxon>
        <taxon>Acidobacteriaceae</taxon>
        <taxon>Acidicapsa</taxon>
    </lineage>
</organism>
<evidence type="ECO:0000313" key="3">
    <source>
        <dbReference type="Proteomes" id="UP001596091"/>
    </source>
</evidence>
<dbReference type="SUPFAM" id="SSF51658">
    <property type="entry name" value="Xylose isomerase-like"/>
    <property type="match status" value="1"/>
</dbReference>
<dbReference type="Proteomes" id="UP001596091">
    <property type="component" value="Unassembled WGS sequence"/>
</dbReference>
<reference evidence="3" key="1">
    <citation type="journal article" date="2019" name="Int. J. Syst. Evol. Microbiol.">
        <title>The Global Catalogue of Microorganisms (GCM) 10K type strain sequencing project: providing services to taxonomists for standard genome sequencing and annotation.</title>
        <authorList>
            <consortium name="The Broad Institute Genomics Platform"/>
            <consortium name="The Broad Institute Genome Sequencing Center for Infectious Disease"/>
            <person name="Wu L."/>
            <person name="Ma J."/>
        </authorList>
    </citation>
    <scope>NUCLEOTIDE SEQUENCE [LARGE SCALE GENOMIC DNA]</scope>
    <source>
        <strain evidence="3">JCM 4087</strain>
    </source>
</reference>
<protein>
    <submittedName>
        <fullName evidence="2">Sugar phosphate isomerase/epimerase family protein</fullName>
    </submittedName>
</protein>
<evidence type="ECO:0000259" key="1">
    <source>
        <dbReference type="Pfam" id="PF01261"/>
    </source>
</evidence>